<accession>A0A1S4CM93</accession>
<keyword evidence="7" id="KW-1185">Reference proteome</keyword>
<proteinExistence type="inferred from homology"/>
<evidence type="ECO:0000313" key="8">
    <source>
        <dbReference type="RefSeq" id="XP_016502049.1"/>
    </source>
</evidence>
<dbReference type="PaxDb" id="4097-A0A1S4CM93"/>
<evidence type="ECO:0000256" key="4">
    <source>
        <dbReference type="ARBA" id="ARBA00022512"/>
    </source>
</evidence>
<dbReference type="KEGG" id="nta:107820301"/>
<organism evidence="7 8">
    <name type="scientific">Nicotiana tabacum</name>
    <name type="common">Common tobacco</name>
    <dbReference type="NCBI Taxonomy" id="4097"/>
    <lineage>
        <taxon>Eukaryota</taxon>
        <taxon>Viridiplantae</taxon>
        <taxon>Streptophyta</taxon>
        <taxon>Embryophyta</taxon>
        <taxon>Tracheophyta</taxon>
        <taxon>Spermatophyta</taxon>
        <taxon>Magnoliopsida</taxon>
        <taxon>eudicotyledons</taxon>
        <taxon>Gunneridae</taxon>
        <taxon>Pentapetalae</taxon>
        <taxon>asterids</taxon>
        <taxon>lamiids</taxon>
        <taxon>Solanales</taxon>
        <taxon>Solanaceae</taxon>
        <taxon>Nicotianoideae</taxon>
        <taxon>Nicotianeae</taxon>
        <taxon>Nicotiana</taxon>
    </lineage>
</organism>
<dbReference type="GO" id="GO:0071555">
    <property type="term" value="P:cell wall organization"/>
    <property type="evidence" value="ECO:0000318"/>
    <property type="project" value="GO_Central"/>
</dbReference>
<dbReference type="InterPro" id="IPR004963">
    <property type="entry name" value="PAE/NOTUM"/>
</dbReference>
<dbReference type="EC" id="3.1.1.-" evidence="6"/>
<dbReference type="Pfam" id="PF03283">
    <property type="entry name" value="PAE"/>
    <property type="match status" value="1"/>
</dbReference>
<dbReference type="GO" id="GO:0052793">
    <property type="term" value="F:pectin acetylesterase activity"/>
    <property type="evidence" value="ECO:0000318"/>
    <property type="project" value="GO_Central"/>
</dbReference>
<dbReference type="RefSeq" id="XP_016502049.1">
    <property type="nucleotide sequence ID" value="XM_016646563.1"/>
</dbReference>
<dbReference type="AlphaFoldDB" id="A0A1S4CM93"/>
<evidence type="ECO:0000256" key="5">
    <source>
        <dbReference type="ARBA" id="ARBA00023316"/>
    </source>
</evidence>
<gene>
    <name evidence="8" type="primary">LOC107820301</name>
</gene>
<keyword evidence="6" id="KW-0964">Secreted</keyword>
<dbReference type="Proteomes" id="UP000790787">
    <property type="component" value="Chromosome 5"/>
</dbReference>
<evidence type="ECO:0000313" key="7">
    <source>
        <dbReference type="Proteomes" id="UP000790787"/>
    </source>
</evidence>
<keyword evidence="4 6" id="KW-0134">Cell wall</keyword>
<evidence type="ECO:0000256" key="2">
    <source>
        <dbReference type="ARBA" id="ARBA00004191"/>
    </source>
</evidence>
<evidence type="ECO:0000256" key="1">
    <source>
        <dbReference type="ARBA" id="ARBA00003534"/>
    </source>
</evidence>
<dbReference type="PANTHER" id="PTHR21562">
    <property type="entry name" value="NOTUM-RELATED"/>
    <property type="match status" value="1"/>
</dbReference>
<comment type="similarity">
    <text evidence="3 6">Belongs to the pectinacetylesterase family.</text>
</comment>
<evidence type="ECO:0000256" key="6">
    <source>
        <dbReference type="RuleBase" id="RU363114"/>
    </source>
</evidence>
<keyword evidence="5 6" id="KW-0961">Cell wall biogenesis/degradation</keyword>
<name>A0A1S4CM93_TOBAC</name>
<comment type="subcellular location">
    <subcellularLocation>
        <location evidence="2 6">Secreted</location>
        <location evidence="2 6">Cell wall</location>
    </subcellularLocation>
</comment>
<dbReference type="OrthoDB" id="2015280at2759"/>
<reference evidence="7" key="1">
    <citation type="journal article" date="2014" name="Nat. Commun.">
        <title>The tobacco genome sequence and its comparison with those of tomato and potato.</title>
        <authorList>
            <person name="Sierro N."/>
            <person name="Battey J.N."/>
            <person name="Ouadi S."/>
            <person name="Bakaher N."/>
            <person name="Bovet L."/>
            <person name="Willig A."/>
            <person name="Goepfert S."/>
            <person name="Peitsch M.C."/>
            <person name="Ivanov N.V."/>
        </authorList>
    </citation>
    <scope>NUCLEOTIDE SEQUENCE [LARGE SCALE GENOMIC DNA]</scope>
</reference>
<dbReference type="GO" id="GO:0009505">
    <property type="term" value="C:plant-type cell wall"/>
    <property type="evidence" value="ECO:0000318"/>
    <property type="project" value="GO_Central"/>
</dbReference>
<protein>
    <recommendedName>
        <fullName evidence="6">Pectin acetylesterase</fullName>
        <ecNumber evidence="6">3.1.1.-</ecNumber>
    </recommendedName>
</protein>
<sequence length="429" mass="47428">MAKVMDFNLVLMGAVLLSVLYLWTTTEAEDLYVNTTILYSAIAKGAVCLDGSAPAFHFYPGTSSGVYSWVIHLQGGGWCETTSDCQNRARSDLSSKHAPIVAHFSGVLSNDPQVNPDFYNWNLVKIRCCDGSSYTGDIEEVDPDTNLHYRGARIFEAIMEELLYRKGMIYAQNAILSGTSAGGLGAILHCDKFRYFFPLTVRVKCISDAAFFLNVKTITGEPQIEEYYKRVVALHGSAKNLPLSCTLSLNDPSLCFFPQYAAQHTYTPLFIINSAYDAFQINHSLIPSEADPQHVWDYCKGNLNSCSPSQLQTIQDFRLTFLEALNELGPSTTRGYFISSCHSHHGIEIQSYWSYTNSPTLANKTIAEAVGGWFFDRSGFQGDGPAVLGKRIEKASDYFMHAPLGSEGYSSVGRAPLLQLGRCNYGLDV</sequence>
<comment type="function">
    <text evidence="1 6">Hydrolyzes acetyl esters in homogalacturonan regions of pectin. In type I primary cell wall, galacturonic acid residues of pectin can be acetylated at the O-2 and O-3 positions. Decreasing the degree of acetylation of pectin gels in vitro alters their physical properties.</text>
</comment>
<dbReference type="GeneID" id="107820301"/>
<evidence type="ECO:0000256" key="3">
    <source>
        <dbReference type="ARBA" id="ARBA00005784"/>
    </source>
</evidence>
<keyword evidence="6" id="KW-0732">Signal</keyword>
<dbReference type="SMR" id="A0A1S4CM93"/>
<reference evidence="8" key="2">
    <citation type="submission" date="2025-08" db="UniProtKB">
        <authorList>
            <consortium name="RefSeq"/>
        </authorList>
    </citation>
    <scope>IDENTIFICATION</scope>
</reference>
<dbReference type="PANTHER" id="PTHR21562:SF93">
    <property type="entry name" value="PECTIN ACETYLESTERASE 8"/>
    <property type="match status" value="1"/>
</dbReference>
<keyword evidence="6" id="KW-0378">Hydrolase</keyword>